<evidence type="ECO:0000259" key="2">
    <source>
        <dbReference type="Pfam" id="PF00656"/>
    </source>
</evidence>
<dbReference type="GO" id="GO:0004197">
    <property type="term" value="F:cysteine-type endopeptidase activity"/>
    <property type="evidence" value="ECO:0007669"/>
    <property type="project" value="InterPro"/>
</dbReference>
<evidence type="ECO:0000256" key="1">
    <source>
        <dbReference type="ARBA" id="ARBA00009005"/>
    </source>
</evidence>
<feature type="domain" description="Peptidase C14 caspase" evidence="2">
    <location>
        <begin position="82"/>
        <end position="334"/>
    </location>
</feature>
<reference evidence="4" key="1">
    <citation type="journal article" date="2017" name="Nat. Ecol. Evol.">
        <title>Genome expansion and lineage-specific genetic innovations in the forest pathogenic fungi Armillaria.</title>
        <authorList>
            <person name="Sipos G."/>
            <person name="Prasanna A.N."/>
            <person name="Walter M.C."/>
            <person name="O'Connor E."/>
            <person name="Balint B."/>
            <person name="Krizsan K."/>
            <person name="Kiss B."/>
            <person name="Hess J."/>
            <person name="Varga T."/>
            <person name="Slot J."/>
            <person name="Riley R."/>
            <person name="Boka B."/>
            <person name="Rigling D."/>
            <person name="Barry K."/>
            <person name="Lee J."/>
            <person name="Mihaltcheva S."/>
            <person name="LaButti K."/>
            <person name="Lipzen A."/>
            <person name="Waldron R."/>
            <person name="Moloney N.M."/>
            <person name="Sperisen C."/>
            <person name="Kredics L."/>
            <person name="Vagvoelgyi C."/>
            <person name="Patrignani A."/>
            <person name="Fitzpatrick D."/>
            <person name="Nagy I."/>
            <person name="Doyle S."/>
            <person name="Anderson J.B."/>
            <person name="Grigoriev I.V."/>
            <person name="Gueldener U."/>
            <person name="Muensterkoetter M."/>
            <person name="Nagy L.G."/>
        </authorList>
    </citation>
    <scope>NUCLEOTIDE SEQUENCE [LARGE SCALE GENOMIC DNA]</scope>
    <source>
        <strain evidence="4">28-4</strain>
    </source>
</reference>
<organism evidence="3 4">
    <name type="scientific">Armillaria solidipes</name>
    <dbReference type="NCBI Taxonomy" id="1076256"/>
    <lineage>
        <taxon>Eukaryota</taxon>
        <taxon>Fungi</taxon>
        <taxon>Dikarya</taxon>
        <taxon>Basidiomycota</taxon>
        <taxon>Agaricomycotina</taxon>
        <taxon>Agaricomycetes</taxon>
        <taxon>Agaricomycetidae</taxon>
        <taxon>Agaricales</taxon>
        <taxon>Marasmiineae</taxon>
        <taxon>Physalacriaceae</taxon>
        <taxon>Armillaria</taxon>
    </lineage>
</organism>
<dbReference type="PANTHER" id="PTHR48104">
    <property type="entry name" value="METACASPASE-4"/>
    <property type="match status" value="1"/>
</dbReference>
<proteinExistence type="inferred from homology"/>
<dbReference type="GO" id="GO:0006508">
    <property type="term" value="P:proteolysis"/>
    <property type="evidence" value="ECO:0007669"/>
    <property type="project" value="InterPro"/>
</dbReference>
<dbReference type="Proteomes" id="UP000218334">
    <property type="component" value="Unassembled WGS sequence"/>
</dbReference>
<name>A0A2H3BP11_9AGAR</name>
<dbReference type="EMBL" id="KZ293435">
    <property type="protein sequence ID" value="PBK67788.1"/>
    <property type="molecule type" value="Genomic_DNA"/>
</dbReference>
<dbReference type="PANTHER" id="PTHR48104:SF30">
    <property type="entry name" value="METACASPASE-1"/>
    <property type="match status" value="1"/>
</dbReference>
<dbReference type="GO" id="GO:0005737">
    <property type="term" value="C:cytoplasm"/>
    <property type="evidence" value="ECO:0007669"/>
    <property type="project" value="TreeGrafter"/>
</dbReference>
<keyword evidence="4" id="KW-1185">Reference proteome</keyword>
<dbReference type="Gene3D" id="3.40.50.1460">
    <property type="match status" value="1"/>
</dbReference>
<comment type="similarity">
    <text evidence="1">Belongs to the peptidase C14B family.</text>
</comment>
<dbReference type="AlphaFoldDB" id="A0A2H3BP11"/>
<dbReference type="STRING" id="1076256.A0A2H3BP11"/>
<sequence>MRPLEEFELTVAEQLGMSGAVDEVAVLLEAKALRKAEYLPKLGRLHGLRHQYNRARDRLPVKLEVCPSLPGSPYPIDGSRFYVVLIGINEYASYPLHGCVSDVRLMERYLTEDLGVPRNRIQLLLGSKEHTSPADPMNPSRAHIIGGLLSIIKNSEILHGDNIIIYYSGHGSCYPVEENSAETEYIEALCPIDRDTIDDNGQPVPDISDREFNAILKQISRVKGHRITVILDCCHSGGVSRGLPEQGARKSPPTQQATFQDMLLAGDKILRGYPDYQSILSKDWCPDMNSHVVLAACKDYQFAKAKKVKGEDGAEGYIGIFTDSLVRALQSGYYTRETKYTDLVHCFDQTPHQTPVVAGEHRDARLWYQE</sequence>
<dbReference type="InterPro" id="IPR050452">
    <property type="entry name" value="Metacaspase"/>
</dbReference>
<gene>
    <name evidence="3" type="ORF">ARMSODRAFT_958811</name>
</gene>
<protein>
    <recommendedName>
        <fullName evidence="2">Peptidase C14 caspase domain-containing protein</fullName>
    </recommendedName>
</protein>
<accession>A0A2H3BP11</accession>
<dbReference type="Pfam" id="PF00656">
    <property type="entry name" value="Peptidase_C14"/>
    <property type="match status" value="1"/>
</dbReference>
<dbReference type="InterPro" id="IPR011600">
    <property type="entry name" value="Pept_C14_caspase"/>
</dbReference>
<evidence type="ECO:0000313" key="4">
    <source>
        <dbReference type="Proteomes" id="UP000218334"/>
    </source>
</evidence>
<evidence type="ECO:0000313" key="3">
    <source>
        <dbReference type="EMBL" id="PBK67788.1"/>
    </source>
</evidence>